<proteinExistence type="inferred from homology"/>
<dbReference type="PANTHER" id="PTHR43744">
    <property type="entry name" value="ABC TRANSPORTER PERMEASE PROTEIN MG189-RELATED-RELATED"/>
    <property type="match status" value="1"/>
</dbReference>
<feature type="transmembrane region" description="Helical" evidence="7">
    <location>
        <begin position="111"/>
        <end position="129"/>
    </location>
</feature>
<dbReference type="PANTHER" id="PTHR43744:SF9">
    <property type="entry name" value="POLYGALACTURONAN_RHAMNOGALACTURONAN TRANSPORT SYSTEM PERMEASE PROTEIN YTCP"/>
    <property type="match status" value="1"/>
</dbReference>
<dbReference type="CDD" id="cd06261">
    <property type="entry name" value="TM_PBP2"/>
    <property type="match status" value="1"/>
</dbReference>
<evidence type="ECO:0000313" key="10">
    <source>
        <dbReference type="Proteomes" id="UP000824140"/>
    </source>
</evidence>
<dbReference type="GO" id="GO:0005886">
    <property type="term" value="C:plasma membrane"/>
    <property type="evidence" value="ECO:0007669"/>
    <property type="project" value="UniProtKB-SubCell"/>
</dbReference>
<dbReference type="Pfam" id="PF00528">
    <property type="entry name" value="BPD_transp_1"/>
    <property type="match status" value="1"/>
</dbReference>
<dbReference type="SUPFAM" id="SSF161098">
    <property type="entry name" value="MetI-like"/>
    <property type="match status" value="1"/>
</dbReference>
<reference evidence="9" key="2">
    <citation type="journal article" date="2021" name="PeerJ">
        <title>Extensive microbial diversity within the chicken gut microbiome revealed by metagenomics and culture.</title>
        <authorList>
            <person name="Gilroy R."/>
            <person name="Ravi A."/>
            <person name="Getino M."/>
            <person name="Pursley I."/>
            <person name="Horton D.L."/>
            <person name="Alikhan N.F."/>
            <person name="Baker D."/>
            <person name="Gharbi K."/>
            <person name="Hall N."/>
            <person name="Watson M."/>
            <person name="Adriaenssens E.M."/>
            <person name="Foster-Nyarko E."/>
            <person name="Jarju S."/>
            <person name="Secka A."/>
            <person name="Antonio M."/>
            <person name="Oren A."/>
            <person name="Chaudhuri R.R."/>
            <person name="La Ragione R."/>
            <person name="Hildebrand F."/>
            <person name="Pallen M.J."/>
        </authorList>
    </citation>
    <scope>NUCLEOTIDE SEQUENCE</scope>
    <source>
        <strain evidence="9">13766</strain>
    </source>
</reference>
<feature type="domain" description="ABC transmembrane type-1" evidence="8">
    <location>
        <begin position="75"/>
        <end position="279"/>
    </location>
</feature>
<accession>A0A9D1K6M4</accession>
<evidence type="ECO:0000259" key="8">
    <source>
        <dbReference type="PROSITE" id="PS50928"/>
    </source>
</evidence>
<keyword evidence="4 7" id="KW-0812">Transmembrane</keyword>
<evidence type="ECO:0000256" key="6">
    <source>
        <dbReference type="ARBA" id="ARBA00023136"/>
    </source>
</evidence>
<evidence type="ECO:0000313" key="9">
    <source>
        <dbReference type="EMBL" id="HIS92832.1"/>
    </source>
</evidence>
<dbReference type="Gene3D" id="1.10.3720.10">
    <property type="entry name" value="MetI-like"/>
    <property type="match status" value="1"/>
</dbReference>
<evidence type="ECO:0000256" key="4">
    <source>
        <dbReference type="ARBA" id="ARBA00022692"/>
    </source>
</evidence>
<keyword evidence="5 7" id="KW-1133">Transmembrane helix</keyword>
<keyword evidence="3" id="KW-1003">Cell membrane</keyword>
<evidence type="ECO:0000256" key="3">
    <source>
        <dbReference type="ARBA" id="ARBA00022475"/>
    </source>
</evidence>
<dbReference type="Proteomes" id="UP000824140">
    <property type="component" value="Unassembled WGS sequence"/>
</dbReference>
<keyword evidence="6 7" id="KW-0472">Membrane</keyword>
<dbReference type="AlphaFoldDB" id="A0A9D1K6M4"/>
<feature type="transmembrane region" description="Helical" evidence="7">
    <location>
        <begin position="141"/>
        <end position="162"/>
    </location>
</feature>
<reference evidence="9" key="1">
    <citation type="submission" date="2020-10" db="EMBL/GenBank/DDBJ databases">
        <authorList>
            <person name="Gilroy R."/>
        </authorList>
    </citation>
    <scope>NUCLEOTIDE SEQUENCE</scope>
    <source>
        <strain evidence="9">13766</strain>
    </source>
</reference>
<evidence type="ECO:0000256" key="7">
    <source>
        <dbReference type="RuleBase" id="RU363032"/>
    </source>
</evidence>
<feature type="transmembrane region" description="Helical" evidence="7">
    <location>
        <begin position="183"/>
        <end position="208"/>
    </location>
</feature>
<comment type="similarity">
    <text evidence="7">Belongs to the binding-protein-dependent transport system permease family.</text>
</comment>
<evidence type="ECO:0000256" key="5">
    <source>
        <dbReference type="ARBA" id="ARBA00022989"/>
    </source>
</evidence>
<comment type="caution">
    <text evidence="9">The sequence shown here is derived from an EMBL/GenBank/DDBJ whole genome shotgun (WGS) entry which is preliminary data.</text>
</comment>
<keyword evidence="2 7" id="KW-0813">Transport</keyword>
<sequence length="294" mass="33018">MDIVCFICITLFTLACLLPIVLVVVVSFTDESYLVKEGYSFFPRELSIAAYEKVFSTNPMRADRYFLGNQLLNSYIVTILLTLVGTIVSVLITSMAAYSLSNKQLRFRNGFAFYFVITMLINTGVVPWYMINRALGLRNNFAALVVPSLFSPFNMMLVRNYMNGLPEALRESARIDGANDFVICFRIILPLSIAVLATITLFYGLGFWNNWFNAIMLVDEDSLYPLQYYLMVIKSQATALNELKKLGITDTNIVLPSESLKMATVVVTIGPIVLLYPFLQKYFIQGIVVGGVKG</sequence>
<evidence type="ECO:0000256" key="1">
    <source>
        <dbReference type="ARBA" id="ARBA00004651"/>
    </source>
</evidence>
<evidence type="ECO:0000256" key="2">
    <source>
        <dbReference type="ARBA" id="ARBA00022448"/>
    </source>
</evidence>
<name>A0A9D1K6M4_9FIRM</name>
<feature type="transmembrane region" description="Helical" evidence="7">
    <location>
        <begin position="75"/>
        <end position="99"/>
    </location>
</feature>
<dbReference type="InterPro" id="IPR000515">
    <property type="entry name" value="MetI-like"/>
</dbReference>
<dbReference type="GO" id="GO:0055085">
    <property type="term" value="P:transmembrane transport"/>
    <property type="evidence" value="ECO:0007669"/>
    <property type="project" value="InterPro"/>
</dbReference>
<dbReference type="PROSITE" id="PS50928">
    <property type="entry name" value="ABC_TM1"/>
    <property type="match status" value="1"/>
</dbReference>
<dbReference type="EMBL" id="DVJN01000152">
    <property type="protein sequence ID" value="HIS92832.1"/>
    <property type="molecule type" value="Genomic_DNA"/>
</dbReference>
<gene>
    <name evidence="9" type="ORF">IAA84_07465</name>
</gene>
<organism evidence="9 10">
    <name type="scientific">Candidatus Alectryocaccomicrobium excrementavium</name>
    <dbReference type="NCBI Taxonomy" id="2840668"/>
    <lineage>
        <taxon>Bacteria</taxon>
        <taxon>Bacillati</taxon>
        <taxon>Bacillota</taxon>
        <taxon>Clostridia</taxon>
        <taxon>Candidatus Alectryocaccomicrobium</taxon>
    </lineage>
</organism>
<feature type="transmembrane region" description="Helical" evidence="7">
    <location>
        <begin position="260"/>
        <end position="279"/>
    </location>
</feature>
<protein>
    <submittedName>
        <fullName evidence="9">Carbohydrate ABC transporter permease</fullName>
    </submittedName>
</protein>
<dbReference type="InterPro" id="IPR035906">
    <property type="entry name" value="MetI-like_sf"/>
</dbReference>
<comment type="subcellular location">
    <subcellularLocation>
        <location evidence="1 7">Cell membrane</location>
        <topology evidence="1 7">Multi-pass membrane protein</topology>
    </subcellularLocation>
</comment>